<evidence type="ECO:0000256" key="7">
    <source>
        <dbReference type="SAM" id="MobiDB-lite"/>
    </source>
</evidence>
<comment type="caution">
    <text evidence="10">The sequence shown here is derived from an EMBL/GenBank/DDBJ whole genome shotgun (WGS) entry which is preliminary data.</text>
</comment>
<evidence type="ECO:0000313" key="10">
    <source>
        <dbReference type="EMBL" id="KAE8290547.1"/>
    </source>
</evidence>
<keyword evidence="5" id="KW-0539">Nucleus</keyword>
<evidence type="ECO:0000259" key="9">
    <source>
        <dbReference type="PROSITE" id="PS50953"/>
    </source>
</evidence>
<dbReference type="CDD" id="cd14690">
    <property type="entry name" value="bZIP_CREB1"/>
    <property type="match status" value="1"/>
</dbReference>
<feature type="domain" description="KID" evidence="9">
    <location>
        <begin position="251"/>
        <end position="310"/>
    </location>
</feature>
<dbReference type="PROSITE" id="PS50217">
    <property type="entry name" value="BZIP"/>
    <property type="match status" value="1"/>
</dbReference>
<feature type="coiled-coil region" evidence="6">
    <location>
        <begin position="458"/>
        <end position="492"/>
    </location>
</feature>
<dbReference type="SMART" id="SM00338">
    <property type="entry name" value="BRLZ"/>
    <property type="match status" value="1"/>
</dbReference>
<protein>
    <submittedName>
        <fullName evidence="10">cAMP-responsive element modulator</fullName>
    </submittedName>
</protein>
<dbReference type="InterPro" id="IPR046347">
    <property type="entry name" value="bZIP_sf"/>
</dbReference>
<keyword evidence="3" id="KW-0238">DNA-binding</keyword>
<evidence type="ECO:0000256" key="4">
    <source>
        <dbReference type="ARBA" id="ARBA00023163"/>
    </source>
</evidence>
<dbReference type="PANTHER" id="PTHR45879:SF1">
    <property type="entry name" value="CYCLIC AMP-RESPONSIVE ELEMENT-BINDING PROTEIN 1"/>
    <property type="match status" value="1"/>
</dbReference>
<dbReference type="GO" id="GO:0035497">
    <property type="term" value="F:cAMP response element binding"/>
    <property type="evidence" value="ECO:0007669"/>
    <property type="project" value="TreeGrafter"/>
</dbReference>
<feature type="domain" description="BZIP" evidence="8">
    <location>
        <begin position="440"/>
        <end position="491"/>
    </location>
</feature>
<dbReference type="InterPro" id="IPR003102">
    <property type="entry name" value="CREB1-like_pKID"/>
</dbReference>
<evidence type="ECO:0000259" key="8">
    <source>
        <dbReference type="PROSITE" id="PS50217"/>
    </source>
</evidence>
<dbReference type="PANTHER" id="PTHR45879">
    <property type="entry name" value="CYCLIC AMP RESPONSE ELEMENT-BINDING PROTEIN B"/>
    <property type="match status" value="1"/>
</dbReference>
<dbReference type="GO" id="GO:1990589">
    <property type="term" value="C:ATF4-CREB1 transcription factor complex"/>
    <property type="evidence" value="ECO:0007669"/>
    <property type="project" value="TreeGrafter"/>
</dbReference>
<dbReference type="Gene3D" id="1.20.5.170">
    <property type="match status" value="1"/>
</dbReference>
<evidence type="ECO:0000256" key="2">
    <source>
        <dbReference type="ARBA" id="ARBA00023015"/>
    </source>
</evidence>
<keyword evidence="2" id="KW-0805">Transcription regulation</keyword>
<reference evidence="10 11" key="1">
    <citation type="submission" date="2019-07" db="EMBL/GenBank/DDBJ databases">
        <title>Chromosome genome assembly for large yellow croaker.</title>
        <authorList>
            <person name="Xiao S."/>
        </authorList>
    </citation>
    <scope>NUCLEOTIDE SEQUENCE [LARGE SCALE GENOMIC DNA]</scope>
    <source>
        <strain evidence="10">JMULYC20181020</strain>
        <tissue evidence="10">Muscle</tissue>
    </source>
</reference>
<accession>A0A6G0IGU0</accession>
<keyword evidence="11" id="KW-1185">Reference proteome</keyword>
<dbReference type="InterPro" id="IPR004827">
    <property type="entry name" value="bZIP"/>
</dbReference>
<dbReference type="AlphaFoldDB" id="A0A6G0IGU0"/>
<evidence type="ECO:0000256" key="6">
    <source>
        <dbReference type="SAM" id="Coils"/>
    </source>
</evidence>
<evidence type="ECO:0000256" key="5">
    <source>
        <dbReference type="ARBA" id="ARBA00023242"/>
    </source>
</evidence>
<proteinExistence type="predicted"/>
<keyword evidence="4" id="KW-0804">Transcription</keyword>
<dbReference type="InterPro" id="IPR001630">
    <property type="entry name" value="Leuzip_CREB"/>
</dbReference>
<dbReference type="GO" id="GO:0000981">
    <property type="term" value="F:DNA-binding transcription factor activity, RNA polymerase II-specific"/>
    <property type="evidence" value="ECO:0007669"/>
    <property type="project" value="TreeGrafter"/>
</dbReference>
<dbReference type="Proteomes" id="UP000424527">
    <property type="component" value="Unassembled WGS sequence"/>
</dbReference>
<dbReference type="EMBL" id="REGW02000010">
    <property type="protein sequence ID" value="KAE8290547.1"/>
    <property type="molecule type" value="Genomic_DNA"/>
</dbReference>
<evidence type="ECO:0000256" key="1">
    <source>
        <dbReference type="ARBA" id="ARBA00004123"/>
    </source>
</evidence>
<comment type="subcellular location">
    <subcellularLocation>
        <location evidence="1">Nucleus</location>
    </subcellularLocation>
</comment>
<dbReference type="SUPFAM" id="SSF57959">
    <property type="entry name" value="Leucine zipper domain"/>
    <property type="match status" value="1"/>
</dbReference>
<feature type="compositionally biased region" description="Polar residues" evidence="7">
    <location>
        <begin position="184"/>
        <end position="200"/>
    </location>
</feature>
<keyword evidence="6" id="KW-0175">Coiled coil</keyword>
<gene>
    <name evidence="10" type="ORF">D5F01_LYC10129</name>
</gene>
<sequence length="498" mass="54457">MLLSAPQDAATLFPGKQKTDKLTLAMAFLYRMTACWISVCTRILPSPHGTTTRVRPKHTVTFMAVVSESPSSGSGSETEQRRRWWRRRVVVVEEERRRRRRRNPCGDPEGAWSCLFVCSRYSCTGEPLKSCLAWVIFGSPAVPPEGSPFCCWYLTIWTLHRLTTGQTKEMKEEDEKTRGWLTGMDTSASPQLDDSLNDSLTDGEEDHSEGSPSPQVSVAEAESPGVTVVTMSDGQMLQVQGVIQAPQTSVIQSVQIATVAELDDDAPVTDTQKRREILSRRPSYRKILNELSTDSPAVPKIDEEKTEEAAAAAASSAASASVPTSIYQTSSGQYIAFTQGRAIQLTGSGAEALQGSQTLAVASSPTPQPGAAILQCAGQPGDSSQQYFIQGGQVLIQAATGDIPAYQLRSPNSGLAQSIVMAASPGTMQSPSSQHAEEITRKREVRLMKNREAARECRRKKKEYVKCLENRVAVLENQNKTLIEELKALKDIYCHKAE</sequence>
<feature type="compositionally biased region" description="Basic and acidic residues" evidence="7">
    <location>
        <begin position="168"/>
        <end position="178"/>
    </location>
</feature>
<dbReference type="PROSITE" id="PS50953">
    <property type="entry name" value="KID"/>
    <property type="match status" value="1"/>
</dbReference>
<dbReference type="Pfam" id="PF00170">
    <property type="entry name" value="bZIP_1"/>
    <property type="match status" value="1"/>
</dbReference>
<dbReference type="Pfam" id="PF02173">
    <property type="entry name" value="pKID"/>
    <property type="match status" value="1"/>
</dbReference>
<evidence type="ECO:0000313" key="11">
    <source>
        <dbReference type="Proteomes" id="UP000424527"/>
    </source>
</evidence>
<name>A0A6G0IGU0_LARCR</name>
<organism evidence="10 11">
    <name type="scientific">Larimichthys crocea</name>
    <name type="common">Large yellow croaker</name>
    <name type="synonym">Pseudosciaena crocea</name>
    <dbReference type="NCBI Taxonomy" id="215358"/>
    <lineage>
        <taxon>Eukaryota</taxon>
        <taxon>Metazoa</taxon>
        <taxon>Chordata</taxon>
        <taxon>Craniata</taxon>
        <taxon>Vertebrata</taxon>
        <taxon>Euteleostomi</taxon>
        <taxon>Actinopterygii</taxon>
        <taxon>Neopterygii</taxon>
        <taxon>Teleostei</taxon>
        <taxon>Neoteleostei</taxon>
        <taxon>Acanthomorphata</taxon>
        <taxon>Eupercaria</taxon>
        <taxon>Sciaenidae</taxon>
        <taxon>Larimichthys</taxon>
    </lineage>
</organism>
<dbReference type="FunFam" id="1.20.5.170:FF:000003">
    <property type="entry name" value="cAMP-responsive element modulator isoform X2"/>
    <property type="match status" value="1"/>
</dbReference>
<dbReference type="PRINTS" id="PR00041">
    <property type="entry name" value="LEUZIPPRCREB"/>
</dbReference>
<evidence type="ECO:0000256" key="3">
    <source>
        <dbReference type="ARBA" id="ARBA00023125"/>
    </source>
</evidence>
<feature type="region of interest" description="Disordered" evidence="7">
    <location>
        <begin position="165"/>
        <end position="223"/>
    </location>
</feature>
<dbReference type="PROSITE" id="PS00036">
    <property type="entry name" value="BZIP_BASIC"/>
    <property type="match status" value="1"/>
</dbReference>